<sequence>MHKPVFRKKPLLLAMAAAWVSFTPVTQASIGTEISTTEGQSSFIGSFDSVTITSTGSVVSPTGNALSFQSVDMGTFTNNGTIMSSGSNYNDSGMYIDDSSSVDLFSNNSYLAGNSGTIGAYGLYNRGTIGTLENSVNGTITSNVALNNFGTITSLINQGTIQGPNSGVISWGTITDFTNNGLIDGAYAVQNAGTMTNGITNNGTLRGIDAAIYNIGALSVINNNGTLAGNIWNNTSNPLTINGGSSYDSLLTGYNSGGRVYSSGADLHFGTGKLTVDDDFQMGTHSVINDGASLLLNRTVTINGNYLQQEQGELAIGVADGAVANGNTQDSGYGRLVVTGDAIFAAHSSVSLLTTGQSYGFANGQRFLVVQASGSGTQYNENALAYHVAGYNGTVTGKAVTIDGTNSLVVYLDGQDPVTPTEPTTPTTPTTPVVTPNTGFATTPNAISSLRGLGNYSGFSEGLLNLYNASMAIGSREEANRAGEQLSPVQNSAASSTAAAASSGALAVVNNHMNSTRLARNGSQSGIATGDDALDWAIWGQPFYGSARQGMIDNVSGYTAHYGGVVLGADRQIADDWRVGGAFSYAHSSVNGRDNLTGSHTDVDAWSGIAYASWSGNPLYVNLTASVSTQRYDSQRRIGFDGFAGQADGSFNGQQVMTKAEVGYPIFFAQGTTLTPLAAVSYSYLHQDDYKEHSDQGAALKVDSSHTQSVRSSLGAKLEHSWSTGIGDVVPFVQAMWTHEYDRSRTATSASYVADALGETRFTSFGATPVSDTADIGAGVALVQNDDLSLSARYDLSTAPHFDAQTVSLRLRKSF</sequence>
<dbReference type="EMBL" id="FPAV01000001">
    <property type="protein sequence ID" value="SFT40500.1"/>
    <property type="molecule type" value="Genomic_DNA"/>
</dbReference>
<evidence type="ECO:0000313" key="7">
    <source>
        <dbReference type="Proteomes" id="UP000199173"/>
    </source>
</evidence>
<evidence type="ECO:0000259" key="3">
    <source>
        <dbReference type="PROSITE" id="PS51208"/>
    </source>
</evidence>
<gene>
    <name evidence="5" type="ORF">SAMN03159428_00409</name>
    <name evidence="4" type="ORF">SAMN03159514_00410</name>
</gene>
<dbReference type="Proteomes" id="UP000198760">
    <property type="component" value="Unassembled WGS sequence"/>
</dbReference>
<organism evidence="4 7">
    <name type="scientific">Kosakonia radicincitans</name>
    <dbReference type="NCBI Taxonomy" id="283686"/>
    <lineage>
        <taxon>Bacteria</taxon>
        <taxon>Pseudomonadati</taxon>
        <taxon>Pseudomonadota</taxon>
        <taxon>Gammaproteobacteria</taxon>
        <taxon>Enterobacterales</taxon>
        <taxon>Enterobacteriaceae</taxon>
        <taxon>Kosakonia</taxon>
    </lineage>
</organism>
<dbReference type="SMART" id="SM00869">
    <property type="entry name" value="Autotransporter"/>
    <property type="match status" value="1"/>
</dbReference>
<dbReference type="EMBL" id="FOYJ01000001">
    <property type="protein sequence ID" value="SFQ97603.1"/>
    <property type="molecule type" value="Genomic_DNA"/>
</dbReference>
<dbReference type="InterPro" id="IPR006315">
    <property type="entry name" value="OM_autotransptr_brl_dom"/>
</dbReference>
<dbReference type="GO" id="GO:0019867">
    <property type="term" value="C:outer membrane"/>
    <property type="evidence" value="ECO:0007669"/>
    <property type="project" value="InterPro"/>
</dbReference>
<accession>A0AAX2ELW3</accession>
<dbReference type="SUPFAM" id="SSF103515">
    <property type="entry name" value="Autotransporter"/>
    <property type="match status" value="1"/>
</dbReference>
<protein>
    <submittedName>
        <fullName evidence="4">Outer membrane autotransporter barrel domain-containing protein</fullName>
    </submittedName>
</protein>
<evidence type="ECO:0000256" key="2">
    <source>
        <dbReference type="SAM" id="SignalP"/>
    </source>
</evidence>
<comment type="caution">
    <text evidence="4">The sequence shown here is derived from an EMBL/GenBank/DDBJ whole genome shotgun (WGS) entry which is preliminary data.</text>
</comment>
<keyword evidence="2" id="KW-0732">Signal</keyword>
<evidence type="ECO:0000313" key="4">
    <source>
        <dbReference type="EMBL" id="SFQ97603.1"/>
    </source>
</evidence>
<feature type="chain" id="PRO_5043982208" evidence="2">
    <location>
        <begin position="29"/>
        <end position="815"/>
    </location>
</feature>
<dbReference type="AlphaFoldDB" id="A0AAX2ELW3"/>
<dbReference type="PROSITE" id="PS51208">
    <property type="entry name" value="AUTOTRANSPORTER"/>
    <property type="match status" value="1"/>
</dbReference>
<dbReference type="RefSeq" id="WP_072438301.1">
    <property type="nucleotide sequence ID" value="NZ_FONC01000001.1"/>
</dbReference>
<evidence type="ECO:0000313" key="5">
    <source>
        <dbReference type="EMBL" id="SFT40500.1"/>
    </source>
</evidence>
<feature type="compositionally biased region" description="Low complexity" evidence="1">
    <location>
        <begin position="417"/>
        <end position="438"/>
    </location>
</feature>
<evidence type="ECO:0000256" key="1">
    <source>
        <dbReference type="SAM" id="MobiDB-lite"/>
    </source>
</evidence>
<keyword evidence="6" id="KW-1185">Reference proteome</keyword>
<dbReference type="Gene3D" id="2.40.128.130">
    <property type="entry name" value="Autotransporter beta-domain"/>
    <property type="match status" value="1"/>
</dbReference>
<dbReference type="NCBIfam" id="TIGR01414">
    <property type="entry name" value="autotrans_barl"/>
    <property type="match status" value="1"/>
</dbReference>
<name>A0AAX2ELW3_9ENTR</name>
<dbReference type="Proteomes" id="UP000199173">
    <property type="component" value="Unassembled WGS sequence"/>
</dbReference>
<reference evidence="6 7" key="1">
    <citation type="submission" date="2016-10" db="EMBL/GenBank/DDBJ databases">
        <authorList>
            <person name="Varghese N."/>
            <person name="Submissions S."/>
        </authorList>
    </citation>
    <scope>NUCLEOTIDE SEQUENCE [LARGE SCALE GENOMIC DNA]</scope>
    <source>
        <strain evidence="5 6">NFIX06</strain>
        <strain evidence="4 7">NFIX08</strain>
    </source>
</reference>
<evidence type="ECO:0000313" key="6">
    <source>
        <dbReference type="Proteomes" id="UP000198760"/>
    </source>
</evidence>
<dbReference type="InterPro" id="IPR036709">
    <property type="entry name" value="Autotransporte_beta_dom_sf"/>
</dbReference>
<dbReference type="InterPro" id="IPR005546">
    <property type="entry name" value="Autotransporte_beta"/>
</dbReference>
<feature type="signal peptide" evidence="2">
    <location>
        <begin position="1"/>
        <end position="28"/>
    </location>
</feature>
<feature type="domain" description="Autotransporter" evidence="3">
    <location>
        <begin position="531"/>
        <end position="815"/>
    </location>
</feature>
<dbReference type="Pfam" id="PF03797">
    <property type="entry name" value="Autotransporter"/>
    <property type="match status" value="1"/>
</dbReference>
<proteinExistence type="predicted"/>
<feature type="region of interest" description="Disordered" evidence="1">
    <location>
        <begin position="417"/>
        <end position="439"/>
    </location>
</feature>